<dbReference type="AlphaFoldDB" id="A0AAJ8E231"/>
<proteinExistence type="predicted"/>
<dbReference type="KEGG" id="ang:An13g00060"/>
<accession>A0AAJ8E231</accession>
<name>A0AAJ8E231_ASPNG</name>
<protein>
    <submittedName>
        <fullName evidence="1">Uncharacterized protein</fullName>
    </submittedName>
</protein>
<dbReference type="VEuPathDB" id="FungiDB:An13g00060"/>
<evidence type="ECO:0000313" key="1">
    <source>
        <dbReference type="RefSeq" id="XP_059604563.1"/>
    </source>
</evidence>
<dbReference type="RefSeq" id="XP_059604563.1">
    <property type="nucleotide sequence ID" value="XM_059743757.1"/>
</dbReference>
<reference evidence="1" key="2">
    <citation type="submission" date="2025-08" db="UniProtKB">
        <authorList>
            <consortium name="RefSeq"/>
        </authorList>
    </citation>
    <scope>IDENTIFICATION</scope>
</reference>
<gene>
    <name evidence="1" type="ORF">An13g00060</name>
</gene>
<sequence length="146" mass="16159">MGHTSSDMITLYESKNRVDGIVGGNNPTGRQSLRLHARPTLLVVPYRRYPIQSSRTFVWILGITGSRKVHCPRAKFHHKGVRTMLWLLATVPAEATVSSSFVPVTNGFNYQHHQTVLFSGVNAPDQRPLVKRHPSFGSAALSSPLS</sequence>
<organism evidence="1">
    <name type="scientific">Aspergillus niger</name>
    <dbReference type="NCBI Taxonomy" id="5061"/>
    <lineage>
        <taxon>Eukaryota</taxon>
        <taxon>Fungi</taxon>
        <taxon>Dikarya</taxon>
        <taxon>Ascomycota</taxon>
        <taxon>Pezizomycotina</taxon>
        <taxon>Eurotiomycetes</taxon>
        <taxon>Eurotiomycetidae</taxon>
        <taxon>Eurotiales</taxon>
        <taxon>Aspergillaceae</taxon>
        <taxon>Aspergillus</taxon>
        <taxon>Aspergillus subgen. Circumdati</taxon>
    </lineage>
</organism>
<dbReference type="GeneID" id="84592774"/>
<reference evidence="1" key="1">
    <citation type="submission" date="2025-02" db="EMBL/GenBank/DDBJ databases">
        <authorList>
            <consortium name="NCBI Genome Project"/>
        </authorList>
    </citation>
    <scope>NUCLEOTIDE SEQUENCE</scope>
</reference>